<keyword evidence="3" id="KW-0732">Signal</keyword>
<dbReference type="Gene3D" id="2.60.40.3620">
    <property type="match status" value="1"/>
</dbReference>
<dbReference type="Gene3D" id="3.40.710.10">
    <property type="entry name" value="DD-peptidase/beta-lactamase superfamily"/>
    <property type="match status" value="1"/>
</dbReference>
<name>A0ABS1FZA3_9FLAO</name>
<comment type="subcellular location">
    <subcellularLocation>
        <location evidence="1">Membrane</location>
    </subcellularLocation>
</comment>
<accession>A0ABS1FZA3</accession>
<dbReference type="InterPro" id="IPR001466">
    <property type="entry name" value="Beta-lactam-related"/>
</dbReference>
<feature type="chain" id="PRO_5045087979" evidence="3">
    <location>
        <begin position="20"/>
        <end position="539"/>
    </location>
</feature>
<keyword evidence="2" id="KW-0472">Membrane</keyword>
<feature type="signal peptide" evidence="3">
    <location>
        <begin position="1"/>
        <end position="19"/>
    </location>
</feature>
<dbReference type="EMBL" id="JAENHK010000010">
    <property type="protein sequence ID" value="MBK1897773.1"/>
    <property type="molecule type" value="Genomic_DNA"/>
</dbReference>
<gene>
    <name evidence="5" type="ORF">JHL15_18550</name>
</gene>
<dbReference type="InterPro" id="IPR012338">
    <property type="entry name" value="Beta-lactam/transpept-like"/>
</dbReference>
<protein>
    <submittedName>
        <fullName evidence="5">Serine hydrolase</fullName>
    </submittedName>
</protein>
<feature type="domain" description="Beta-lactamase-related" evidence="4">
    <location>
        <begin position="28"/>
        <end position="324"/>
    </location>
</feature>
<evidence type="ECO:0000256" key="3">
    <source>
        <dbReference type="SAM" id="SignalP"/>
    </source>
</evidence>
<dbReference type="CDD" id="cd12956">
    <property type="entry name" value="CBM_SusE-F_like"/>
    <property type="match status" value="1"/>
</dbReference>
<dbReference type="PANTHER" id="PTHR46825">
    <property type="entry name" value="D-ALANYL-D-ALANINE-CARBOXYPEPTIDASE/ENDOPEPTIDASE AMPH"/>
    <property type="match status" value="1"/>
</dbReference>
<evidence type="ECO:0000259" key="4">
    <source>
        <dbReference type="Pfam" id="PF00144"/>
    </source>
</evidence>
<keyword evidence="6" id="KW-1185">Reference proteome</keyword>
<dbReference type="SUPFAM" id="SSF56601">
    <property type="entry name" value="beta-lactamase/transpeptidase-like"/>
    <property type="match status" value="1"/>
</dbReference>
<dbReference type="GO" id="GO:0016787">
    <property type="term" value="F:hydrolase activity"/>
    <property type="evidence" value="ECO:0007669"/>
    <property type="project" value="UniProtKB-KW"/>
</dbReference>
<evidence type="ECO:0000256" key="2">
    <source>
        <dbReference type="ARBA" id="ARBA00023136"/>
    </source>
</evidence>
<evidence type="ECO:0000256" key="1">
    <source>
        <dbReference type="ARBA" id="ARBA00004370"/>
    </source>
</evidence>
<evidence type="ECO:0000313" key="5">
    <source>
        <dbReference type="EMBL" id="MBK1897773.1"/>
    </source>
</evidence>
<keyword evidence="5" id="KW-0378">Hydrolase</keyword>
<organism evidence="5 6">
    <name type="scientific">Chryseobacterium paridis</name>
    <dbReference type="NCBI Taxonomy" id="2800328"/>
    <lineage>
        <taxon>Bacteria</taxon>
        <taxon>Pseudomonadati</taxon>
        <taxon>Bacteroidota</taxon>
        <taxon>Flavobacteriia</taxon>
        <taxon>Flavobacteriales</taxon>
        <taxon>Weeksellaceae</taxon>
        <taxon>Chryseobacterium group</taxon>
        <taxon>Chryseobacterium</taxon>
    </lineage>
</organism>
<dbReference type="RefSeq" id="WP_200248187.1">
    <property type="nucleotide sequence ID" value="NZ_JAENHK010000010.1"/>
</dbReference>
<comment type="caution">
    <text evidence="5">The sequence shown here is derived from an EMBL/GenBank/DDBJ whole genome shotgun (WGS) entry which is preliminary data.</text>
</comment>
<dbReference type="Pfam" id="PF00144">
    <property type="entry name" value="Beta-lactamase"/>
    <property type="match status" value="1"/>
</dbReference>
<dbReference type="PANTHER" id="PTHR46825:SF11">
    <property type="entry name" value="PENICILLIN-BINDING PROTEIN 4"/>
    <property type="match status" value="1"/>
</dbReference>
<reference evidence="6" key="1">
    <citation type="submission" date="2021-01" db="EMBL/GenBank/DDBJ databases">
        <title>Genome public.</title>
        <authorList>
            <person name="Liu C."/>
            <person name="Sun Q."/>
        </authorList>
    </citation>
    <scope>NUCLEOTIDE SEQUENCE [LARGE SCALE GENOMIC DNA]</scope>
    <source>
        <strain evidence="6">YIM B02567</strain>
    </source>
</reference>
<proteinExistence type="predicted"/>
<evidence type="ECO:0000313" key="6">
    <source>
        <dbReference type="Proteomes" id="UP000628669"/>
    </source>
</evidence>
<dbReference type="InterPro" id="IPR050491">
    <property type="entry name" value="AmpC-like"/>
</dbReference>
<dbReference type="Proteomes" id="UP000628669">
    <property type="component" value="Unassembled WGS sequence"/>
</dbReference>
<sequence length="539" mass="61513">MMKNVFVIIAIFFCFQAFAQTKEEKISQLINSYNQQTRFNGSVLVAQKGKILFEKSYGIKNFQTQEKNTNQSIYRIYSTTKSFTATTILLLNDMGKLSLHDKLTKYFPNFPKGDSITIEQLLTHTSGIQNNTNPEDTKDEKTFLNFIKAQPLDFSPGSQWNYSNSNYYLLGYIINKTAGMSYQKAIQKYILNPLKMSNTGFGFNELKNKNKTTGYEFLSKNNFKEGVAYNKYDHPHAAGAMYSTVEDLYKYEEGLKSYKILKKETLEKAQKPFHNYNYGYGWDMSPIKGKETVGHDGAGPGFVSRFFTIPQDNISIIVLSNLRDESLYPMPNKIVSIFYNLPYEVPTHIKIDTNKLNQLKGIYNTPDSNFYISVNDGIVNLVESSTRNFKIFFPENDRKFYTENNDGDKIRFEFESDKDGKVNLLKITSPDGKITEAKKISDSFSWGITGSATPNGWEGPDIKLISENGNNTVLKAQNILLKSGEIKFRSNDEWALDMGINENGYLVERGNNIQVQAGTYDIILDMTNEINPTYQVIKK</sequence>